<evidence type="ECO:0000259" key="1">
    <source>
        <dbReference type="Pfam" id="PF05876"/>
    </source>
</evidence>
<dbReference type="EMBL" id="MK721192">
    <property type="protein sequence ID" value="QBZ70094.1"/>
    <property type="molecule type" value="Genomic_DNA"/>
</dbReference>
<proteinExistence type="predicted"/>
<organism evidence="2 3">
    <name type="scientific">Enterococcus phage vB_EfaM_Ef2.3</name>
    <dbReference type="NCBI Taxonomy" id="2546634"/>
    <lineage>
        <taxon>Viruses</taxon>
        <taxon>Duplodnaviria</taxon>
        <taxon>Heunggongvirae</taxon>
        <taxon>Uroviricota</taxon>
        <taxon>Caudoviricetes</taxon>
        <taxon>Herelleviridae</taxon>
        <taxon>Brockvirinae</taxon>
        <taxon>Kochikohdavirus</taxon>
        <taxon>Kochikohdavirus Ef23</taxon>
    </lineage>
</organism>
<dbReference type="Pfam" id="PF05876">
    <property type="entry name" value="GpA_ATPase"/>
    <property type="match status" value="1"/>
</dbReference>
<dbReference type="InterPro" id="IPR046453">
    <property type="entry name" value="GpA_ATPase"/>
</dbReference>
<reference evidence="2 3" key="1">
    <citation type="submission" date="2019-03" db="EMBL/GenBank/DDBJ databases">
        <title>Bacteriophages that Target Cytolytic Enterococcus faecalis Reduce Features of Ethanol-induced Liver Disease.</title>
        <authorList>
            <person name="Fouts D.E."/>
            <person name="Duan Y."/>
            <person name="White R.C."/>
            <person name="Nguyen K."/>
            <person name="Singh I."/>
            <person name="Schnabl B."/>
        </authorList>
    </citation>
    <scope>NUCLEOTIDE SEQUENCE [LARGE SCALE GENOMIC DNA]</scope>
</reference>
<evidence type="ECO:0000313" key="3">
    <source>
        <dbReference type="Proteomes" id="UP000297011"/>
    </source>
</evidence>
<sequence>MTKFVQTRLDPVLQNGYYSTIVDQEVNSLKAKKIRNSFLYFRSSSKPGAVEGVDIDYLSMDEYDRVPALAEASALESMSSSPYKIVNRWSTPSAPDMGIHGLFKGSDQHWYLHKCEKCNYYNEMSYDAYTPEAPVESRGNILCVNPKGVDVVAKTVVDGSFQFVCQKCGEPLDRWYNGVWVPKYPDRTKNGLGTRGYMISQMNAVWVTADQLKTKELQSLSKQAFYNYTLGYPYADLKLTVNDSDVDSHKRNYLVEPAKDRGDYKFISVGIDWGYRLAPISSNT</sequence>
<feature type="domain" description="Phage terminase large subunit GpA ATPase" evidence="1">
    <location>
        <begin position="3"/>
        <end position="131"/>
    </location>
</feature>
<keyword evidence="3" id="KW-1185">Reference proteome</keyword>
<name>A0A4D6DV55_9CAUD</name>
<accession>A0A4D6DV55</accession>
<protein>
    <submittedName>
        <fullName evidence="2">Terminase large subunit</fullName>
    </submittedName>
</protein>
<dbReference type="Proteomes" id="UP000297011">
    <property type="component" value="Segment"/>
</dbReference>
<evidence type="ECO:0000313" key="2">
    <source>
        <dbReference type="EMBL" id="QBZ70094.1"/>
    </source>
</evidence>
<dbReference type="GO" id="GO:0016887">
    <property type="term" value="F:ATP hydrolysis activity"/>
    <property type="evidence" value="ECO:0007669"/>
    <property type="project" value="InterPro"/>
</dbReference>